<dbReference type="Pfam" id="PF13306">
    <property type="entry name" value="LRR_5"/>
    <property type="match status" value="1"/>
</dbReference>
<keyword evidence="3" id="KW-1185">Reference proteome</keyword>
<reference evidence="3" key="1">
    <citation type="journal article" date="2023" name="Commun. Biol.">
        <title>Genome analysis of Parmales, the sister group of diatoms, reveals the evolutionary specialization of diatoms from phago-mixotrophs to photoautotrophs.</title>
        <authorList>
            <person name="Ban H."/>
            <person name="Sato S."/>
            <person name="Yoshikawa S."/>
            <person name="Yamada K."/>
            <person name="Nakamura Y."/>
            <person name="Ichinomiya M."/>
            <person name="Sato N."/>
            <person name="Blanc-Mathieu R."/>
            <person name="Endo H."/>
            <person name="Kuwata A."/>
            <person name="Ogata H."/>
        </authorList>
    </citation>
    <scope>NUCLEOTIDE SEQUENCE [LARGE SCALE GENOMIC DNA]</scope>
    <source>
        <strain evidence="3">NIES 3699</strain>
    </source>
</reference>
<feature type="compositionally biased region" description="Basic residues" evidence="1">
    <location>
        <begin position="449"/>
        <end position="473"/>
    </location>
</feature>
<name>A0A9W7BE88_9STRA</name>
<feature type="compositionally biased region" description="Polar residues" evidence="1">
    <location>
        <begin position="263"/>
        <end position="275"/>
    </location>
</feature>
<evidence type="ECO:0000256" key="1">
    <source>
        <dbReference type="SAM" id="MobiDB-lite"/>
    </source>
</evidence>
<organism evidence="2 3">
    <name type="scientific">Triparma verrucosa</name>
    <dbReference type="NCBI Taxonomy" id="1606542"/>
    <lineage>
        <taxon>Eukaryota</taxon>
        <taxon>Sar</taxon>
        <taxon>Stramenopiles</taxon>
        <taxon>Ochrophyta</taxon>
        <taxon>Bolidophyceae</taxon>
        <taxon>Parmales</taxon>
        <taxon>Triparmaceae</taxon>
        <taxon>Triparma</taxon>
    </lineage>
</organism>
<feature type="compositionally biased region" description="Pro residues" evidence="1">
    <location>
        <begin position="77"/>
        <end position="88"/>
    </location>
</feature>
<evidence type="ECO:0000313" key="3">
    <source>
        <dbReference type="Proteomes" id="UP001165160"/>
    </source>
</evidence>
<dbReference type="Gene3D" id="3.80.10.10">
    <property type="entry name" value="Ribonuclease Inhibitor"/>
    <property type="match status" value="1"/>
</dbReference>
<evidence type="ECO:0000313" key="2">
    <source>
        <dbReference type="EMBL" id="GMH88941.1"/>
    </source>
</evidence>
<accession>A0A9W7BE88</accession>
<feature type="region of interest" description="Disordered" evidence="1">
    <location>
        <begin position="74"/>
        <end position="98"/>
    </location>
</feature>
<comment type="caution">
    <text evidence="2">The sequence shown here is derived from an EMBL/GenBank/DDBJ whole genome shotgun (WGS) entry which is preliminary data.</text>
</comment>
<feature type="compositionally biased region" description="Acidic residues" evidence="1">
    <location>
        <begin position="296"/>
        <end position="311"/>
    </location>
</feature>
<feature type="compositionally biased region" description="Acidic residues" evidence="1">
    <location>
        <begin position="389"/>
        <end position="403"/>
    </location>
</feature>
<sequence length="531" mass="57472">MPSKQKLMKVMAKAMSDPEIAGAFKDPDFKDIARKIQRDLTILADPMNRLKEDLEANPKAAKVAARLLPKIQKLLKPTPPPSASPSPSPSESMSSKITHDGNDVVTCGSPPFDALKSANVHVREIAFETNISRIGAQACSHCVQVIEVTIPEGVESIGDNAFMGCRGNGVFANCPELVPSDIDPKDTDKVAAYLREGDGNGAPTPKASNVGNAKGPVESPQTDTDSPAPSSTFTSPAATPSPNLMLPKKFEKSRTVSALADRVNNSMQSSLTLSRTPARRPYRGAIPVKKGNTWNADDEDEDDENEEDQENVDMQARGKDDDDDSDEELVARKKSPKKKKKTKRKKKTRGGRSRYSSESESESEEEDANARTLPPGGLENMVDFLAVTGEDDMASDSSDDEAGNVDPMSDVIISESTSVFVANPIPVGDEWFYVQGDSDDSDQPETISGRRKTTSKYYARKKKKKKAKKKKKGESKDVSDDSSSGYSSESQSSDSDAGAKSSGEKSKRKKKKSYNSSDSDDDDNEVKAEAK</sequence>
<feature type="compositionally biased region" description="Basic residues" evidence="1">
    <location>
        <begin position="332"/>
        <end position="352"/>
    </location>
</feature>
<dbReference type="Gene3D" id="1.10.260.100">
    <property type="match status" value="1"/>
</dbReference>
<feature type="region of interest" description="Disordered" evidence="1">
    <location>
        <begin position="195"/>
        <end position="247"/>
    </location>
</feature>
<dbReference type="EMBL" id="BRXX01000088">
    <property type="protein sequence ID" value="GMH88941.1"/>
    <property type="molecule type" value="Genomic_DNA"/>
</dbReference>
<feature type="region of interest" description="Disordered" evidence="1">
    <location>
        <begin position="261"/>
        <end position="410"/>
    </location>
</feature>
<protein>
    <submittedName>
        <fullName evidence="2">Uncharacterized protein</fullName>
    </submittedName>
</protein>
<gene>
    <name evidence="2" type="ORF">TrVE_jg13714</name>
</gene>
<dbReference type="InterPro" id="IPR032675">
    <property type="entry name" value="LRR_dom_sf"/>
</dbReference>
<dbReference type="InterPro" id="IPR026906">
    <property type="entry name" value="LRR_5"/>
</dbReference>
<dbReference type="Proteomes" id="UP001165160">
    <property type="component" value="Unassembled WGS sequence"/>
</dbReference>
<dbReference type="AlphaFoldDB" id="A0A9W7BE88"/>
<proteinExistence type="predicted"/>
<feature type="region of interest" description="Disordered" evidence="1">
    <location>
        <begin position="430"/>
        <end position="531"/>
    </location>
</feature>
<feature type="compositionally biased region" description="Low complexity" evidence="1">
    <location>
        <begin position="219"/>
        <end position="242"/>
    </location>
</feature>
<feature type="compositionally biased region" description="Low complexity" evidence="1">
    <location>
        <begin position="481"/>
        <end position="501"/>
    </location>
</feature>